<dbReference type="RefSeq" id="WP_125293741.1">
    <property type="nucleotide sequence ID" value="NZ_CP100494.1"/>
</dbReference>
<keyword evidence="1" id="KW-0732">Signal</keyword>
<reference evidence="2 3" key="1">
    <citation type="submission" date="2023-10" db="EMBL/GenBank/DDBJ databases">
        <authorList>
            <person name="Dale J."/>
        </authorList>
    </citation>
    <scope>NUCLEOTIDE SEQUENCE [LARGE SCALE GENOMIC DNA]</scope>
    <source>
        <strain evidence="2 3">2023EL-00970</strain>
    </source>
</reference>
<protein>
    <recommendedName>
        <fullName evidence="4">Secreted protein</fullName>
    </recommendedName>
</protein>
<organism evidence="2 3">
    <name type="scientific">Atlantibacter subterraneus</name>
    <dbReference type="NCBI Taxonomy" id="255519"/>
    <lineage>
        <taxon>Bacteria</taxon>
        <taxon>Pseudomonadati</taxon>
        <taxon>Pseudomonadota</taxon>
        <taxon>Gammaproteobacteria</taxon>
        <taxon>Enterobacterales</taxon>
        <taxon>Enterobacteriaceae</taxon>
        <taxon>Atlantibacter</taxon>
    </lineage>
</organism>
<sequence length="70" mass="7581">MKSQGLALIIGTVVLINAASSHARTSSGTVRLLAGLHAARASLPPWKFWPGGPRRAVLPQRRRTRVVQRS</sequence>
<accession>A0ABU4E0M6</accession>
<proteinExistence type="predicted"/>
<feature type="signal peptide" evidence="1">
    <location>
        <begin position="1"/>
        <end position="23"/>
    </location>
</feature>
<comment type="caution">
    <text evidence="2">The sequence shown here is derived from an EMBL/GenBank/DDBJ whole genome shotgun (WGS) entry which is preliminary data.</text>
</comment>
<dbReference type="EMBL" id="JAWLOF010000004">
    <property type="protein sequence ID" value="MDV7022657.1"/>
    <property type="molecule type" value="Genomic_DNA"/>
</dbReference>
<dbReference type="GeneID" id="84666719"/>
<feature type="chain" id="PRO_5046040119" description="Secreted protein" evidence="1">
    <location>
        <begin position="24"/>
        <end position="70"/>
    </location>
</feature>
<evidence type="ECO:0008006" key="4">
    <source>
        <dbReference type="Google" id="ProtNLM"/>
    </source>
</evidence>
<name>A0ABU4E0M6_9ENTR</name>
<evidence type="ECO:0000313" key="3">
    <source>
        <dbReference type="Proteomes" id="UP001187066"/>
    </source>
</evidence>
<evidence type="ECO:0000256" key="1">
    <source>
        <dbReference type="SAM" id="SignalP"/>
    </source>
</evidence>
<keyword evidence="3" id="KW-1185">Reference proteome</keyword>
<gene>
    <name evidence="2" type="ORF">R4P48_08170</name>
</gene>
<evidence type="ECO:0000313" key="2">
    <source>
        <dbReference type="EMBL" id="MDV7022657.1"/>
    </source>
</evidence>
<dbReference type="Proteomes" id="UP001187066">
    <property type="component" value="Unassembled WGS sequence"/>
</dbReference>